<feature type="compositionally biased region" description="Polar residues" evidence="2">
    <location>
        <begin position="868"/>
        <end position="882"/>
    </location>
</feature>
<organism evidence="3 4">
    <name type="scientific">Acipenser oxyrinchus oxyrinchus</name>
    <dbReference type="NCBI Taxonomy" id="40147"/>
    <lineage>
        <taxon>Eukaryota</taxon>
        <taxon>Metazoa</taxon>
        <taxon>Chordata</taxon>
        <taxon>Craniata</taxon>
        <taxon>Vertebrata</taxon>
        <taxon>Euteleostomi</taxon>
        <taxon>Actinopterygii</taxon>
        <taxon>Chondrostei</taxon>
        <taxon>Acipenseriformes</taxon>
        <taxon>Acipenseridae</taxon>
        <taxon>Acipenser</taxon>
    </lineage>
</organism>
<evidence type="ECO:0000256" key="2">
    <source>
        <dbReference type="SAM" id="MobiDB-lite"/>
    </source>
</evidence>
<dbReference type="GO" id="GO:0000802">
    <property type="term" value="C:transverse filament"/>
    <property type="evidence" value="ECO:0007669"/>
    <property type="project" value="TreeGrafter"/>
</dbReference>
<dbReference type="AlphaFoldDB" id="A0AAD8CKJ0"/>
<dbReference type="GO" id="GO:0051026">
    <property type="term" value="P:chiasma assembly"/>
    <property type="evidence" value="ECO:0007669"/>
    <property type="project" value="TreeGrafter"/>
</dbReference>
<feature type="coiled-coil region" evidence="1">
    <location>
        <begin position="345"/>
        <end position="491"/>
    </location>
</feature>
<dbReference type="Pfam" id="PF05483">
    <property type="entry name" value="SCP-1"/>
    <property type="match status" value="1"/>
</dbReference>
<reference evidence="3" key="1">
    <citation type="submission" date="2022-02" db="EMBL/GenBank/DDBJ databases">
        <title>Atlantic sturgeon de novo genome assembly.</title>
        <authorList>
            <person name="Stock M."/>
            <person name="Klopp C."/>
            <person name="Guiguen Y."/>
            <person name="Cabau C."/>
            <person name="Parinello H."/>
            <person name="Santidrian Yebra-Pimentel E."/>
            <person name="Kuhl H."/>
            <person name="Dirks R.P."/>
            <person name="Guessner J."/>
            <person name="Wuertz S."/>
            <person name="Du K."/>
            <person name="Schartl M."/>
        </authorList>
    </citation>
    <scope>NUCLEOTIDE SEQUENCE</scope>
    <source>
        <strain evidence="3">STURGEONOMICS-FGT-2020</strain>
        <tissue evidence="3">Whole blood</tissue>
    </source>
</reference>
<feature type="region of interest" description="Disordered" evidence="2">
    <location>
        <begin position="31"/>
        <end position="70"/>
    </location>
</feature>
<dbReference type="PANTHER" id="PTHR46918">
    <property type="entry name" value="SYNAPTONEMAL COMPLEX PROTEIN 1"/>
    <property type="match status" value="1"/>
</dbReference>
<protein>
    <submittedName>
        <fullName evidence="3">Synaptonemal complex protein 1</fullName>
    </submittedName>
</protein>
<dbReference type="GO" id="GO:0001673">
    <property type="term" value="C:male germ cell nucleus"/>
    <property type="evidence" value="ECO:0007669"/>
    <property type="project" value="TreeGrafter"/>
</dbReference>
<name>A0AAD8CKJ0_ACIOX</name>
<feature type="region of interest" description="Disordered" evidence="2">
    <location>
        <begin position="926"/>
        <end position="945"/>
    </location>
</feature>
<dbReference type="GO" id="GO:0051878">
    <property type="term" value="P:lateral element assembly"/>
    <property type="evidence" value="ECO:0007669"/>
    <property type="project" value="TreeGrafter"/>
</dbReference>
<dbReference type="Proteomes" id="UP001230051">
    <property type="component" value="Unassembled WGS sequence"/>
</dbReference>
<dbReference type="GO" id="GO:0000711">
    <property type="term" value="P:meiotic DNA repair synthesis"/>
    <property type="evidence" value="ECO:0007669"/>
    <property type="project" value="TreeGrafter"/>
</dbReference>
<dbReference type="Gene3D" id="1.20.5.1160">
    <property type="entry name" value="Vasodilator-stimulated phosphoprotein"/>
    <property type="match status" value="1"/>
</dbReference>
<proteinExistence type="predicted"/>
<dbReference type="GO" id="GO:0000801">
    <property type="term" value="C:central element"/>
    <property type="evidence" value="ECO:0007669"/>
    <property type="project" value="TreeGrafter"/>
</dbReference>
<evidence type="ECO:0000313" key="3">
    <source>
        <dbReference type="EMBL" id="KAK1152315.1"/>
    </source>
</evidence>
<gene>
    <name evidence="3" type="primary">SYCP1</name>
    <name evidence="3" type="ORF">AOXY_G31558</name>
</gene>
<evidence type="ECO:0000256" key="1">
    <source>
        <dbReference type="SAM" id="Coils"/>
    </source>
</evidence>
<keyword evidence="1" id="KW-0175">Coiled coil</keyword>
<feature type="coiled-coil region" evidence="1">
    <location>
        <begin position="211"/>
        <end position="309"/>
    </location>
</feature>
<feature type="compositionally biased region" description="Basic and acidic residues" evidence="2">
    <location>
        <begin position="611"/>
        <end position="636"/>
    </location>
</feature>
<feature type="region of interest" description="Disordered" evidence="2">
    <location>
        <begin position="854"/>
        <end position="919"/>
    </location>
</feature>
<dbReference type="GO" id="GO:0003690">
    <property type="term" value="F:double-stranded DNA binding"/>
    <property type="evidence" value="ECO:0007669"/>
    <property type="project" value="TreeGrafter"/>
</dbReference>
<dbReference type="EMBL" id="JAGXEW010000047">
    <property type="protein sequence ID" value="KAK1152315.1"/>
    <property type="molecule type" value="Genomic_DNA"/>
</dbReference>
<feature type="compositionally biased region" description="Polar residues" evidence="2">
    <location>
        <begin position="45"/>
        <end position="59"/>
    </location>
</feature>
<evidence type="ECO:0000313" key="4">
    <source>
        <dbReference type="Proteomes" id="UP001230051"/>
    </source>
</evidence>
<dbReference type="InterPro" id="IPR008827">
    <property type="entry name" value="SYCP1"/>
</dbReference>
<comment type="caution">
    <text evidence="3">The sequence shown here is derived from an EMBL/GenBank/DDBJ whole genome shotgun (WGS) entry which is preliminary data.</text>
</comment>
<feature type="compositionally biased region" description="Basic and acidic residues" evidence="2">
    <location>
        <begin position="854"/>
        <end position="866"/>
    </location>
</feature>
<dbReference type="PANTHER" id="PTHR46918:SF1">
    <property type="entry name" value="SYNAPTONEMAL COMPLEX PROTEIN 1"/>
    <property type="match status" value="1"/>
</dbReference>
<sequence length="1048" mass="122138">MEKERPFKLFLPPRISHGQVFAVKPQEMTEDGGLNQAFGKRFDSNDSSLPLTKTNTSKYSKPANPDPVLKKMPIMPEEVCTEKVSQLYSKLYEEAENIKRWKVATDAEVVQKDKKLQENKRTIETQRKAIQELQFGNESLSMKLEDEMNENKNVNNKNLATRHLCNLLKETFERSGEKMNLYESEREETHHLLIQNNKDIQRMVLAFDGLQIQAENERKEMKIKLKESKQQSEELRRECHTELRKKQEQVLQLKQKYDEKDNELQQIWLHFQETKQKYEKLEEAARKQYNELQDSHRKQEVLLDKQEKAENSHKKTQEQQKVLETILETKERTLGQVIMEKDAAVEELNKTKECQAAAIKKLQDTIQSLETSLTMEKLRSEELDKNLNNMSVEANKITCELGAIEEHKKEKEKEIKQLTDELGIARQSITVLEEKFKNEEKKARNLITELEVKNTALCELKEAVELLSDVKGNLEKDVEQLQKDQEGLKHVVQKKEFEICEIQEQLSAALGKERVSLEEVDNLKMILAQKEKSYEELTSSFSKLLLDQEQLSHEKKNVVVEVKNLEKQQKASKQNEEKARKEIEKLEEENNKLREEIESLKENIEQNGLDTENKLEEHEENNKSLHNELAKKDRQLKTVETKLNNLKKQMENKSKSHEELQQEIKNLKRKIATESKECSQFEAEVNELKMEHENVKRQHDEEIKNLKKDFEAKAVSEAELYEEVQKLKLTADEAVKKQKETEIKCQHKAAEMVALMEKHKNQYDRMVEEKDAELEQQRKKEMEKIANKTSLEQELSRINNELSHFKQQLQTVTKEKEKIEKEAKVLKENIESLKEKLKKRDIMEQEVKILQENLESKEEKTKKKMQDTYPQKSNFSSGSRKTTPCDKTARSALLEPPNKGEKAETVMHTPLWTPARKMQATPNVKTYTIRTPPPSAGQSVQRGRFTPMVDEALKKKRKVALDLDMQSDSSEQSDLLSVSTEVDTFKSLYNSDPHALRLCGEIGKTEHFAVKSPGMALKLAAVKRMREAGWAAVTNPDRKRKMKAAEKF</sequence>
<feature type="region of interest" description="Disordered" evidence="2">
    <location>
        <begin position="601"/>
        <end position="636"/>
    </location>
</feature>
<keyword evidence="4" id="KW-1185">Reference proteome</keyword>
<accession>A0AAD8CKJ0</accession>